<sequence length="103" mass="11416">MRKVRLFRPRIIVARGEGEADIIASGVNPTSLFRGAYTIFFLYLNEKFALHPDIGAKVPHSLLVLLYFLIASRQRMWDYGSLNNASGVLSAPTSASMVLDAQC</sequence>
<dbReference type="AlphaFoldDB" id="A0A4C2A5M9"/>
<dbReference type="EMBL" id="BGZK01002720">
    <property type="protein sequence ID" value="GBP96006.1"/>
    <property type="molecule type" value="Genomic_DNA"/>
</dbReference>
<keyword evidence="2" id="KW-1185">Reference proteome</keyword>
<dbReference type="Proteomes" id="UP000299102">
    <property type="component" value="Unassembled WGS sequence"/>
</dbReference>
<accession>A0A4C2A5M9</accession>
<protein>
    <submittedName>
        <fullName evidence="1">Uncharacterized protein</fullName>
    </submittedName>
</protein>
<proteinExistence type="predicted"/>
<reference evidence="1 2" key="1">
    <citation type="journal article" date="2019" name="Commun. Biol.">
        <title>The bagworm genome reveals a unique fibroin gene that provides high tensile strength.</title>
        <authorList>
            <person name="Kono N."/>
            <person name="Nakamura H."/>
            <person name="Ohtoshi R."/>
            <person name="Tomita M."/>
            <person name="Numata K."/>
            <person name="Arakawa K."/>
        </authorList>
    </citation>
    <scope>NUCLEOTIDE SEQUENCE [LARGE SCALE GENOMIC DNA]</scope>
</reference>
<gene>
    <name evidence="1" type="ORF">EVAR_103753_1</name>
</gene>
<organism evidence="1 2">
    <name type="scientific">Eumeta variegata</name>
    <name type="common">Bagworm moth</name>
    <name type="synonym">Eumeta japonica</name>
    <dbReference type="NCBI Taxonomy" id="151549"/>
    <lineage>
        <taxon>Eukaryota</taxon>
        <taxon>Metazoa</taxon>
        <taxon>Ecdysozoa</taxon>
        <taxon>Arthropoda</taxon>
        <taxon>Hexapoda</taxon>
        <taxon>Insecta</taxon>
        <taxon>Pterygota</taxon>
        <taxon>Neoptera</taxon>
        <taxon>Endopterygota</taxon>
        <taxon>Lepidoptera</taxon>
        <taxon>Glossata</taxon>
        <taxon>Ditrysia</taxon>
        <taxon>Tineoidea</taxon>
        <taxon>Psychidae</taxon>
        <taxon>Oiketicinae</taxon>
        <taxon>Eumeta</taxon>
    </lineage>
</organism>
<evidence type="ECO:0000313" key="2">
    <source>
        <dbReference type="Proteomes" id="UP000299102"/>
    </source>
</evidence>
<name>A0A4C2A5M9_EUMVA</name>
<comment type="caution">
    <text evidence="1">The sequence shown here is derived from an EMBL/GenBank/DDBJ whole genome shotgun (WGS) entry which is preliminary data.</text>
</comment>
<evidence type="ECO:0000313" key="1">
    <source>
        <dbReference type="EMBL" id="GBP96006.1"/>
    </source>
</evidence>